<dbReference type="AlphaFoldDB" id="A0A9W9FC00"/>
<gene>
    <name evidence="3" type="ORF">N7456_007883</name>
</gene>
<dbReference type="Proteomes" id="UP001149165">
    <property type="component" value="Unassembled WGS sequence"/>
</dbReference>
<dbReference type="Pfam" id="PF00106">
    <property type="entry name" value="adh_short"/>
    <property type="match status" value="1"/>
</dbReference>
<evidence type="ECO:0000256" key="1">
    <source>
        <dbReference type="ARBA" id="ARBA00006484"/>
    </source>
</evidence>
<evidence type="ECO:0000313" key="4">
    <source>
        <dbReference type="Proteomes" id="UP001149165"/>
    </source>
</evidence>
<sequence length="346" mass="38618">MALAFFSRLYDTLQAFRGIDPTFIPDDHVPGKDLTGKWIIITGGNSGIGFEAAKSFSKWGANIIFACREPPAYEQHPKDAVNICSEISQTESHSSIIEWWEIDLTELKSVELFCQKWLATDRTLDILCNNAGVPAGDPTRMTNDGFQWTHQINLLAPVLMTLRLLPSLAKSAEPRIICTVSAALHQGQLDFENFNGGPNQVSDYNNNKLFFQMWIAEMQSRFLRCPEYLHITINGVNPGLVLTPIWRSTRDGKSIVDFLKRWCGITPRQGSFAITYAATSPELGPDHSKQGVGAPNGRGGGRYFNRVWEAPAKHYCNDLDARLVLWAKLNEELYLKEKGLLSGLGA</sequence>
<dbReference type="InterPro" id="IPR002347">
    <property type="entry name" value="SDR_fam"/>
</dbReference>
<comment type="similarity">
    <text evidence="1">Belongs to the short-chain dehydrogenases/reductases (SDR) family.</text>
</comment>
<reference evidence="3" key="1">
    <citation type="submission" date="2022-11" db="EMBL/GenBank/DDBJ databases">
        <authorList>
            <person name="Petersen C."/>
        </authorList>
    </citation>
    <scope>NUCLEOTIDE SEQUENCE</scope>
    <source>
        <strain evidence="3">IBT 30069</strain>
    </source>
</reference>
<accession>A0A9W9FC00</accession>
<keyword evidence="4" id="KW-1185">Reference proteome</keyword>
<dbReference type="PRINTS" id="PR00081">
    <property type="entry name" value="GDHRDH"/>
</dbReference>
<organism evidence="3 4">
    <name type="scientific">Penicillium angulare</name>
    <dbReference type="NCBI Taxonomy" id="116970"/>
    <lineage>
        <taxon>Eukaryota</taxon>
        <taxon>Fungi</taxon>
        <taxon>Dikarya</taxon>
        <taxon>Ascomycota</taxon>
        <taxon>Pezizomycotina</taxon>
        <taxon>Eurotiomycetes</taxon>
        <taxon>Eurotiomycetidae</taxon>
        <taxon>Eurotiales</taxon>
        <taxon>Aspergillaceae</taxon>
        <taxon>Penicillium</taxon>
    </lineage>
</organism>
<name>A0A9W9FC00_9EURO</name>
<evidence type="ECO:0000313" key="3">
    <source>
        <dbReference type="EMBL" id="KAJ5097162.1"/>
    </source>
</evidence>
<reference evidence="3" key="2">
    <citation type="journal article" date="2023" name="IMA Fungus">
        <title>Comparative genomic study of the Penicillium genus elucidates a diverse pangenome and 15 lateral gene transfer events.</title>
        <authorList>
            <person name="Petersen C."/>
            <person name="Sorensen T."/>
            <person name="Nielsen M.R."/>
            <person name="Sondergaard T.E."/>
            <person name="Sorensen J.L."/>
            <person name="Fitzpatrick D.A."/>
            <person name="Frisvad J.C."/>
            <person name="Nielsen K.L."/>
        </authorList>
    </citation>
    <scope>NUCLEOTIDE SEQUENCE</scope>
    <source>
        <strain evidence="3">IBT 30069</strain>
    </source>
</reference>
<proteinExistence type="inferred from homology"/>
<protein>
    <submittedName>
        <fullName evidence="3">NAD(P)-binding protein</fullName>
    </submittedName>
</protein>
<dbReference type="GO" id="GO:0016491">
    <property type="term" value="F:oxidoreductase activity"/>
    <property type="evidence" value="ECO:0007669"/>
    <property type="project" value="UniProtKB-KW"/>
</dbReference>
<dbReference type="InterPro" id="IPR036291">
    <property type="entry name" value="NAD(P)-bd_dom_sf"/>
</dbReference>
<dbReference type="OrthoDB" id="542013at2759"/>
<dbReference type="Gene3D" id="3.40.50.720">
    <property type="entry name" value="NAD(P)-binding Rossmann-like Domain"/>
    <property type="match status" value="1"/>
</dbReference>
<dbReference type="SUPFAM" id="SSF51735">
    <property type="entry name" value="NAD(P)-binding Rossmann-fold domains"/>
    <property type="match status" value="1"/>
</dbReference>
<evidence type="ECO:0000256" key="2">
    <source>
        <dbReference type="ARBA" id="ARBA00023002"/>
    </source>
</evidence>
<dbReference type="EMBL" id="JAPQKH010000005">
    <property type="protein sequence ID" value="KAJ5097162.1"/>
    <property type="molecule type" value="Genomic_DNA"/>
</dbReference>
<dbReference type="PANTHER" id="PTHR43157">
    <property type="entry name" value="PHOSPHATIDYLINOSITOL-GLYCAN BIOSYNTHESIS CLASS F PROTEIN-RELATED"/>
    <property type="match status" value="1"/>
</dbReference>
<dbReference type="PANTHER" id="PTHR43157:SF31">
    <property type="entry name" value="PHOSPHATIDYLINOSITOL-GLYCAN BIOSYNTHESIS CLASS F PROTEIN"/>
    <property type="match status" value="1"/>
</dbReference>
<comment type="caution">
    <text evidence="3">The sequence shown here is derived from an EMBL/GenBank/DDBJ whole genome shotgun (WGS) entry which is preliminary data.</text>
</comment>
<keyword evidence="2" id="KW-0560">Oxidoreductase</keyword>